<dbReference type="Gene3D" id="3.40.630.30">
    <property type="match status" value="1"/>
</dbReference>
<evidence type="ECO:0000256" key="2">
    <source>
        <dbReference type="ARBA" id="ARBA00023315"/>
    </source>
</evidence>
<comment type="caution">
    <text evidence="4">The sequence shown here is derived from an EMBL/GenBank/DDBJ whole genome shotgun (WGS) entry which is preliminary data.</text>
</comment>
<dbReference type="PANTHER" id="PTHR42919:SF8">
    <property type="entry name" value="N-ALPHA-ACETYLTRANSFERASE 50"/>
    <property type="match status" value="1"/>
</dbReference>
<protein>
    <submittedName>
        <fullName evidence="4">Acetyltransferase domain protein</fullName>
    </submittedName>
</protein>
<dbReference type="CDD" id="cd04301">
    <property type="entry name" value="NAT_SF"/>
    <property type="match status" value="1"/>
</dbReference>
<dbReference type="InterPro" id="IPR016181">
    <property type="entry name" value="Acyl_CoA_acyltransferase"/>
</dbReference>
<evidence type="ECO:0000259" key="3">
    <source>
        <dbReference type="PROSITE" id="PS51186"/>
    </source>
</evidence>
<proteinExistence type="predicted"/>
<dbReference type="PANTHER" id="PTHR42919">
    <property type="entry name" value="N-ALPHA-ACETYLTRANSFERASE"/>
    <property type="match status" value="1"/>
</dbReference>
<dbReference type="STRING" id="29341.RSJ17_06470"/>
<gene>
    <name evidence="4" type="ORF">U732_734</name>
</gene>
<evidence type="ECO:0000313" key="4">
    <source>
        <dbReference type="EMBL" id="KIE44351.1"/>
    </source>
</evidence>
<dbReference type="Pfam" id="PF00583">
    <property type="entry name" value="Acetyltransf_1"/>
    <property type="match status" value="1"/>
</dbReference>
<evidence type="ECO:0000313" key="5">
    <source>
        <dbReference type="Proteomes" id="UP000031366"/>
    </source>
</evidence>
<dbReference type="SUPFAM" id="SSF55729">
    <property type="entry name" value="Acyl-CoA N-acyltransferases (Nat)"/>
    <property type="match status" value="1"/>
</dbReference>
<reference evidence="4 5" key="1">
    <citation type="journal article" date="2015" name="Infect. Genet. Evol.">
        <title>Genomic sequences of six botulinum neurotoxin-producing strains representing three clostridial species illustrate the mobility and diversity of botulinum neurotoxin genes.</title>
        <authorList>
            <person name="Smith T.J."/>
            <person name="Hill K.K."/>
            <person name="Xie G."/>
            <person name="Foley B.T."/>
            <person name="Williamson C.H."/>
            <person name="Foster J.T."/>
            <person name="Johnson S.L."/>
            <person name="Chertkov O."/>
            <person name="Teshima H."/>
            <person name="Gibbons H.S."/>
            <person name="Johnsky L.A."/>
            <person name="Karavis M.A."/>
            <person name="Smith L.A."/>
        </authorList>
    </citation>
    <scope>NUCLEOTIDE SEQUENCE [LARGE SCALE GENOMIC DNA]</scope>
    <source>
        <strain evidence="4 5">CDC 2741</strain>
    </source>
</reference>
<dbReference type="AlphaFoldDB" id="A0A0C1R1M3"/>
<dbReference type="RefSeq" id="WP_039636785.1">
    <property type="nucleotide sequence ID" value="NZ_AYSO01000020.1"/>
</dbReference>
<name>A0A0C1R1M3_9CLOT</name>
<feature type="domain" description="N-acetyltransferase" evidence="3">
    <location>
        <begin position="13"/>
        <end position="180"/>
    </location>
</feature>
<dbReference type="InterPro" id="IPR000182">
    <property type="entry name" value="GNAT_dom"/>
</dbReference>
<organism evidence="4 5">
    <name type="scientific">Clostridium argentinense CDC 2741</name>
    <dbReference type="NCBI Taxonomy" id="1418104"/>
    <lineage>
        <taxon>Bacteria</taxon>
        <taxon>Bacillati</taxon>
        <taxon>Bacillota</taxon>
        <taxon>Clostridia</taxon>
        <taxon>Eubacteriales</taxon>
        <taxon>Clostridiaceae</taxon>
        <taxon>Clostridium</taxon>
    </lineage>
</organism>
<keyword evidence="1 4" id="KW-0808">Transferase</keyword>
<keyword evidence="2" id="KW-0012">Acyltransferase</keyword>
<dbReference type="OrthoDB" id="9795206at2"/>
<dbReference type="EMBL" id="AYSO01000020">
    <property type="protein sequence ID" value="KIE44351.1"/>
    <property type="molecule type" value="Genomic_DNA"/>
</dbReference>
<accession>A0A0C1R1M3</accession>
<evidence type="ECO:0000256" key="1">
    <source>
        <dbReference type="ARBA" id="ARBA00022679"/>
    </source>
</evidence>
<dbReference type="InterPro" id="IPR051556">
    <property type="entry name" value="N-term/lysine_N-AcTrnsfr"/>
</dbReference>
<dbReference type="Proteomes" id="UP000031366">
    <property type="component" value="Unassembled WGS sequence"/>
</dbReference>
<dbReference type="PROSITE" id="PS51186">
    <property type="entry name" value="GNAT"/>
    <property type="match status" value="1"/>
</dbReference>
<sequence length="181" mass="21453">MEKMINYIGNREIKIIKASMDHYNEISFLGKETFNETFGYLFKPEVLDRYLQATFNSEKIKSSLSKETNHFFIVYLDNDPVGYAKIKENSFYDGIDDQNQLQLQKIYILSQYHGLGIGLEFMRTCKKFFEKFSPATVWLAVLESNIKAINYYKKCDFRETGKYHYSFEDSNFTYDVMKLKV</sequence>
<dbReference type="GO" id="GO:0016747">
    <property type="term" value="F:acyltransferase activity, transferring groups other than amino-acyl groups"/>
    <property type="evidence" value="ECO:0007669"/>
    <property type="project" value="InterPro"/>
</dbReference>
<keyword evidence="5" id="KW-1185">Reference proteome</keyword>